<evidence type="ECO:0000313" key="4">
    <source>
        <dbReference type="EMBL" id="NMO04768.1"/>
    </source>
</evidence>
<gene>
    <name evidence="4" type="ORF">HH308_26445</name>
</gene>
<name>A0A848LB10_9ACTN</name>
<dbReference type="Pfam" id="PF00440">
    <property type="entry name" value="TetR_N"/>
    <property type="match status" value="1"/>
</dbReference>
<protein>
    <submittedName>
        <fullName evidence="4">TetR/AcrR family transcriptional regulator</fullName>
    </submittedName>
</protein>
<dbReference type="EMBL" id="JABBNB010000040">
    <property type="protein sequence ID" value="NMO04768.1"/>
    <property type="molecule type" value="Genomic_DNA"/>
</dbReference>
<dbReference type="Gene3D" id="1.10.357.10">
    <property type="entry name" value="Tetracycline Repressor, domain 2"/>
    <property type="match status" value="1"/>
</dbReference>
<evidence type="ECO:0000256" key="2">
    <source>
        <dbReference type="PROSITE-ProRule" id="PRU00335"/>
    </source>
</evidence>
<comment type="caution">
    <text evidence="4">The sequence shown here is derived from an EMBL/GenBank/DDBJ whole genome shotgun (WGS) entry which is preliminary data.</text>
</comment>
<reference evidence="4 5" key="1">
    <citation type="submission" date="2020-04" db="EMBL/GenBank/DDBJ databases">
        <title>Gordonia sp. nov. TBRC 11910.</title>
        <authorList>
            <person name="Suriyachadkun C."/>
        </authorList>
    </citation>
    <scope>NUCLEOTIDE SEQUENCE [LARGE SCALE GENOMIC DNA]</scope>
    <source>
        <strain evidence="4 5">TBRC 11910</strain>
    </source>
</reference>
<dbReference type="InterPro" id="IPR009057">
    <property type="entry name" value="Homeodomain-like_sf"/>
</dbReference>
<keyword evidence="5" id="KW-1185">Reference proteome</keyword>
<dbReference type="Proteomes" id="UP000550729">
    <property type="component" value="Unassembled WGS sequence"/>
</dbReference>
<evidence type="ECO:0000313" key="5">
    <source>
        <dbReference type="Proteomes" id="UP000550729"/>
    </source>
</evidence>
<accession>A0A848LB10</accession>
<proteinExistence type="predicted"/>
<keyword evidence="1 2" id="KW-0238">DNA-binding</keyword>
<dbReference type="SUPFAM" id="SSF46689">
    <property type="entry name" value="Homeodomain-like"/>
    <property type="match status" value="1"/>
</dbReference>
<sequence length="202" mass="21726">MRTHGWGGDVPVDDDEAVARILAATRTCIDRNPTSTGVADVARELQVTRQTVYRYFKGTEELLEATAMDAVGDLLTRVSAGLAGITEPDAAVVRGLVLVMAELSAQSYVGLVLNGDHLTMTRLGGVTSDIAYGFARSIVGRMDVDWAARGFTDADVDVVIEILLRTLQSLIVDHGRGRSTEELGRFLDRWTGASIRAMGDTA</sequence>
<evidence type="ECO:0000256" key="1">
    <source>
        <dbReference type="ARBA" id="ARBA00023125"/>
    </source>
</evidence>
<dbReference type="RefSeq" id="WP_170197269.1">
    <property type="nucleotide sequence ID" value="NZ_JABBNB010000040.1"/>
</dbReference>
<feature type="DNA-binding region" description="H-T-H motif" evidence="2">
    <location>
        <begin position="37"/>
        <end position="56"/>
    </location>
</feature>
<organism evidence="4 5">
    <name type="scientific">Gordonia asplenii</name>
    <dbReference type="NCBI Taxonomy" id="2725283"/>
    <lineage>
        <taxon>Bacteria</taxon>
        <taxon>Bacillati</taxon>
        <taxon>Actinomycetota</taxon>
        <taxon>Actinomycetes</taxon>
        <taxon>Mycobacteriales</taxon>
        <taxon>Gordoniaceae</taxon>
        <taxon>Gordonia</taxon>
    </lineage>
</organism>
<dbReference type="InterPro" id="IPR001647">
    <property type="entry name" value="HTH_TetR"/>
</dbReference>
<dbReference type="GO" id="GO:0003677">
    <property type="term" value="F:DNA binding"/>
    <property type="evidence" value="ECO:0007669"/>
    <property type="project" value="UniProtKB-UniRule"/>
</dbReference>
<dbReference type="AlphaFoldDB" id="A0A848LB10"/>
<evidence type="ECO:0000259" key="3">
    <source>
        <dbReference type="PROSITE" id="PS50977"/>
    </source>
</evidence>
<feature type="domain" description="HTH tetR-type" evidence="3">
    <location>
        <begin position="14"/>
        <end position="74"/>
    </location>
</feature>
<dbReference type="PROSITE" id="PS50977">
    <property type="entry name" value="HTH_TETR_2"/>
    <property type="match status" value="1"/>
</dbReference>